<evidence type="ECO:0000313" key="5">
    <source>
        <dbReference type="EMBL" id="QJD96580.1"/>
    </source>
</evidence>
<gene>
    <name evidence="5" type="ORF">HH214_12170</name>
</gene>
<dbReference type="PANTHER" id="PTHR40980:SF4">
    <property type="entry name" value="TONB-DEPENDENT RECEPTOR-LIKE BETA-BARREL DOMAIN-CONTAINING PROTEIN"/>
    <property type="match status" value="1"/>
</dbReference>
<keyword evidence="3" id="KW-0998">Cell outer membrane</keyword>
<evidence type="ECO:0000259" key="4">
    <source>
        <dbReference type="Pfam" id="PF14905"/>
    </source>
</evidence>
<dbReference type="Pfam" id="PF13620">
    <property type="entry name" value="CarboxypepD_reg"/>
    <property type="match status" value="1"/>
</dbReference>
<keyword evidence="2" id="KW-0472">Membrane</keyword>
<dbReference type="Gene3D" id="2.60.40.1120">
    <property type="entry name" value="Carboxypeptidase-like, regulatory domain"/>
    <property type="match status" value="1"/>
</dbReference>
<dbReference type="SUPFAM" id="SSF56935">
    <property type="entry name" value="Porins"/>
    <property type="match status" value="1"/>
</dbReference>
<evidence type="ECO:0000256" key="2">
    <source>
        <dbReference type="ARBA" id="ARBA00023136"/>
    </source>
</evidence>
<evidence type="ECO:0000256" key="3">
    <source>
        <dbReference type="ARBA" id="ARBA00023237"/>
    </source>
</evidence>
<feature type="domain" description="Outer membrane protein beta-barrel" evidence="4">
    <location>
        <begin position="393"/>
        <end position="799"/>
    </location>
</feature>
<dbReference type="Pfam" id="PF14905">
    <property type="entry name" value="OMP_b-brl_3"/>
    <property type="match status" value="1"/>
</dbReference>
<evidence type="ECO:0000313" key="6">
    <source>
        <dbReference type="Proteomes" id="UP000503278"/>
    </source>
</evidence>
<proteinExistence type="predicted"/>
<organism evidence="5 6">
    <name type="scientific">Mucilaginibacter robiniae</name>
    <dbReference type="NCBI Taxonomy" id="2728022"/>
    <lineage>
        <taxon>Bacteria</taxon>
        <taxon>Pseudomonadati</taxon>
        <taxon>Bacteroidota</taxon>
        <taxon>Sphingobacteriia</taxon>
        <taxon>Sphingobacteriales</taxon>
        <taxon>Sphingobacteriaceae</taxon>
        <taxon>Mucilaginibacter</taxon>
    </lineage>
</organism>
<name>A0A7L5DZN5_9SPHI</name>
<keyword evidence="5" id="KW-0675">Receptor</keyword>
<dbReference type="GO" id="GO:0009279">
    <property type="term" value="C:cell outer membrane"/>
    <property type="evidence" value="ECO:0007669"/>
    <property type="project" value="UniProtKB-SubCell"/>
</dbReference>
<reference evidence="5 6" key="1">
    <citation type="submission" date="2020-04" db="EMBL/GenBank/DDBJ databases">
        <title>Genome sequencing of novel species.</title>
        <authorList>
            <person name="Heo J."/>
            <person name="Kim S.-J."/>
            <person name="Kim J.-S."/>
            <person name="Hong S.-B."/>
            <person name="Kwon S.-W."/>
        </authorList>
    </citation>
    <scope>NUCLEOTIDE SEQUENCE [LARGE SCALE GENOMIC DNA]</scope>
    <source>
        <strain evidence="5 6">F39-2</strain>
    </source>
</reference>
<dbReference type="AlphaFoldDB" id="A0A7L5DZN5"/>
<dbReference type="InterPro" id="IPR036942">
    <property type="entry name" value="Beta-barrel_TonB_sf"/>
</dbReference>
<protein>
    <submittedName>
        <fullName evidence="5">TonB-dependent receptor</fullName>
    </submittedName>
</protein>
<dbReference type="Proteomes" id="UP000503278">
    <property type="component" value="Chromosome"/>
</dbReference>
<dbReference type="InterPro" id="IPR037066">
    <property type="entry name" value="Plug_dom_sf"/>
</dbReference>
<dbReference type="PANTHER" id="PTHR40980">
    <property type="entry name" value="PLUG DOMAIN-CONTAINING PROTEIN"/>
    <property type="match status" value="1"/>
</dbReference>
<dbReference type="Gene3D" id="2.40.170.20">
    <property type="entry name" value="TonB-dependent receptor, beta-barrel domain"/>
    <property type="match status" value="1"/>
</dbReference>
<dbReference type="Gene3D" id="2.170.130.10">
    <property type="entry name" value="TonB-dependent receptor, plug domain"/>
    <property type="match status" value="1"/>
</dbReference>
<dbReference type="SUPFAM" id="SSF49464">
    <property type="entry name" value="Carboxypeptidase regulatory domain-like"/>
    <property type="match status" value="1"/>
</dbReference>
<dbReference type="InterPro" id="IPR008969">
    <property type="entry name" value="CarboxyPept-like_regulatory"/>
</dbReference>
<dbReference type="InterPro" id="IPR041700">
    <property type="entry name" value="OMP_b-brl_3"/>
</dbReference>
<dbReference type="KEGG" id="mrob:HH214_12170"/>
<keyword evidence="6" id="KW-1185">Reference proteome</keyword>
<evidence type="ECO:0000256" key="1">
    <source>
        <dbReference type="ARBA" id="ARBA00004442"/>
    </source>
</evidence>
<accession>A0A7L5DZN5</accession>
<dbReference type="RefSeq" id="WP_169608029.1">
    <property type="nucleotide sequence ID" value="NZ_CP051682.1"/>
</dbReference>
<comment type="subcellular location">
    <subcellularLocation>
        <location evidence="1">Cell outer membrane</location>
    </subcellularLocation>
</comment>
<dbReference type="EMBL" id="CP051682">
    <property type="protein sequence ID" value="QJD96580.1"/>
    <property type="molecule type" value="Genomic_DNA"/>
</dbReference>
<sequence>MNTINYKSTLYCIVILILSISTGTQYSFAQGNLSSSKVSGHVVKTNAQPIDYASVTLIKSTDSSLVKGTLTDADGKYIFDHLPAGNYLVKVNNIGYAKCYSNTVTLTENTTIELPPLQLVASTQQLQEVTVVSAKPLIEHQTDRTVINVENSTLAAGNSALEILQKAPGVTLDKDDNISLNGKQGVTVMINDKLTYLSATQLAALLRSTDGNTIQSVEIIPNPSAKYDAAGSSGIINIKLKKNKQSGTNGSLNTTIAQSTYFRDNFSLNLNHKTGKLNLFTNLSHNDGKNKHKLDLKRTVDSAGKSNTYFNQDYKMVNVRHNSQFRIGADYDLSSKNTIGVVASGYYNTETGNNNGITYLGTQPDVYTSYQHLVSREAQTYKNIAFNINDRYQIDTAGQSLSVDMDYLYYKNNGNMQYNTYFYVPSKPSAYDSLFIRNLIPSSIRIYTLKADYVYPFSKTLKLETGIKLSDVKTDNDLQAQTKSGLPGAIYENDATRTNRFIYDEKISAGYANLSKNYKNTSVQAGLRAEYTHSEGELLGGGSDIKRHYLNFFPSVFVKQTLSSKNEIGISYSRRIDRPSYESLNPFVYYVDQYTYQQGNPFLTPQYTNAYNLDYTYNHTINVSIGYSHTHDVITEAILTNVEKKTTYATNLNLSTQNYYNISFSSPFKLNKWWNGNFNAVGFYLVTKSDTLLGNQLNRGKAAYNLNLTQTFTPVKGYKLEVLGSYESSLVYGLYDVKARYFVDAGISHSFADKKANIKFAVSDIFNTLLSGVSSNYQTNHFTLRQKNDTRVARITFTYNFGNSKFKTQQHNTGSDDEKNRVKGGN</sequence>